<dbReference type="AlphaFoldDB" id="A0A2S9H1T9"/>
<dbReference type="Proteomes" id="UP000237839">
    <property type="component" value="Unassembled WGS sequence"/>
</dbReference>
<organism evidence="1 2">
    <name type="scientific">Solimicrobium silvestre</name>
    <dbReference type="NCBI Taxonomy" id="2099400"/>
    <lineage>
        <taxon>Bacteria</taxon>
        <taxon>Pseudomonadati</taxon>
        <taxon>Pseudomonadota</taxon>
        <taxon>Betaproteobacteria</taxon>
        <taxon>Burkholderiales</taxon>
        <taxon>Oxalobacteraceae</taxon>
        <taxon>Solimicrobium</taxon>
    </lineage>
</organism>
<name>A0A2S9H1T9_9BURK</name>
<evidence type="ECO:0000313" key="1">
    <source>
        <dbReference type="EMBL" id="PRC93927.1"/>
    </source>
</evidence>
<sequence>MHGADYAERIGAAHQLTECVVGIVRLPAVGVNTLQQLAIGGVNVVRGAGADAIAVAVHTGVGGDAAQVASEIVAVVRQLGLGGILGSLPCFDGRYADVLIGR</sequence>
<comment type="caution">
    <text evidence="1">The sequence shown here is derived from an EMBL/GenBank/DDBJ whole genome shotgun (WGS) entry which is preliminary data.</text>
</comment>
<accession>A0A2S9H1T9</accession>
<evidence type="ECO:0000313" key="2">
    <source>
        <dbReference type="Proteomes" id="UP000237839"/>
    </source>
</evidence>
<gene>
    <name evidence="1" type="ORF">S2091_1536</name>
</gene>
<protein>
    <submittedName>
        <fullName evidence="1">Uncharacterized protein</fullName>
    </submittedName>
</protein>
<dbReference type="EMBL" id="PUGF01000005">
    <property type="protein sequence ID" value="PRC93927.1"/>
    <property type="molecule type" value="Genomic_DNA"/>
</dbReference>
<proteinExistence type="predicted"/>
<keyword evidence="2" id="KW-1185">Reference proteome</keyword>
<reference evidence="1 2" key="1">
    <citation type="submission" date="2018-02" db="EMBL/GenBank/DDBJ databases">
        <title>Solimicrobium silvestre gen. nov., sp. nov., isolated from alpine forest soil.</title>
        <authorList>
            <person name="Margesin R."/>
            <person name="Albuquerque L."/>
            <person name="Zhang D.-C."/>
            <person name="Froufe H.J.C."/>
            <person name="Severino R."/>
            <person name="Roxo I."/>
            <person name="Egas C."/>
            <person name="Da Costa M.S."/>
        </authorList>
    </citation>
    <scope>NUCLEOTIDE SEQUENCE [LARGE SCALE GENOMIC DNA]</scope>
    <source>
        <strain evidence="1 2">S20-91</strain>
    </source>
</reference>